<evidence type="ECO:0000259" key="2">
    <source>
        <dbReference type="Pfam" id="PF25273"/>
    </source>
</evidence>
<dbReference type="Proteomes" id="UP001549921">
    <property type="component" value="Unassembled WGS sequence"/>
</dbReference>
<feature type="domain" description="DUF7869" evidence="2">
    <location>
        <begin position="410"/>
        <end position="509"/>
    </location>
</feature>
<dbReference type="PANTHER" id="PTHR10773">
    <property type="entry name" value="DNA-DIRECTED RNA POLYMERASES I, II, AND III SUBUNIT RPABC2"/>
    <property type="match status" value="1"/>
</dbReference>
<reference evidence="3 4" key="1">
    <citation type="submission" date="2024-06" db="EMBL/GenBank/DDBJ databases">
        <title>A chromosome-level genome assembly of beet webworm, Loxostege sticticalis.</title>
        <authorList>
            <person name="Zhang Y."/>
        </authorList>
    </citation>
    <scope>NUCLEOTIDE SEQUENCE [LARGE SCALE GENOMIC DNA]</scope>
    <source>
        <strain evidence="3">AQ028</strain>
        <tissue evidence="3">Male pupae</tissue>
    </source>
</reference>
<feature type="compositionally biased region" description="Basic residues" evidence="1">
    <location>
        <begin position="70"/>
        <end position="80"/>
    </location>
</feature>
<dbReference type="EMBL" id="JBEDNZ010000018">
    <property type="protein sequence ID" value="KAL0821161.1"/>
    <property type="molecule type" value="Genomic_DNA"/>
</dbReference>
<feature type="compositionally biased region" description="Polar residues" evidence="1">
    <location>
        <begin position="1"/>
        <end position="12"/>
    </location>
</feature>
<gene>
    <name evidence="3" type="ORF">ABMA28_005780</name>
</gene>
<proteinExistence type="predicted"/>
<comment type="caution">
    <text evidence="3">The sequence shown here is derived from an EMBL/GenBank/DDBJ whole genome shotgun (WGS) entry which is preliminary data.</text>
</comment>
<dbReference type="InterPro" id="IPR057191">
    <property type="entry name" value="DUF7869"/>
</dbReference>
<organism evidence="3 4">
    <name type="scientific">Loxostege sticticalis</name>
    <name type="common">Beet webworm moth</name>
    <dbReference type="NCBI Taxonomy" id="481309"/>
    <lineage>
        <taxon>Eukaryota</taxon>
        <taxon>Metazoa</taxon>
        <taxon>Ecdysozoa</taxon>
        <taxon>Arthropoda</taxon>
        <taxon>Hexapoda</taxon>
        <taxon>Insecta</taxon>
        <taxon>Pterygota</taxon>
        <taxon>Neoptera</taxon>
        <taxon>Endopterygota</taxon>
        <taxon>Lepidoptera</taxon>
        <taxon>Glossata</taxon>
        <taxon>Ditrysia</taxon>
        <taxon>Pyraloidea</taxon>
        <taxon>Crambidae</taxon>
        <taxon>Pyraustinae</taxon>
        <taxon>Loxostege</taxon>
    </lineage>
</organism>
<protein>
    <recommendedName>
        <fullName evidence="2">DUF7869 domain-containing protein</fullName>
    </recommendedName>
</protein>
<dbReference type="AlphaFoldDB" id="A0ABD0SRW8"/>
<evidence type="ECO:0000313" key="3">
    <source>
        <dbReference type="EMBL" id="KAL0821161.1"/>
    </source>
</evidence>
<feature type="region of interest" description="Disordered" evidence="1">
    <location>
        <begin position="1"/>
        <end position="82"/>
    </location>
</feature>
<sequence length="654" mass="76831">MPSTSKQDTTVRPNYRISPIHTDESDVDLSDSDPTFKINENKPLSSGSESSSDSPPRLESQNQNTDEPKKKMRKRVRNPSKWKQNIIKNLRNSGKAYVSLTKKQVPARSMKNPCTSKCRLKCAEKIAESDRVVLFNSYYKLGSLELQRAYIRSCLMEVMPKYKYTNAQKPRLPNNAFYFTVNEQRIRVCKQFYINTLDISDRQIRTVKAKTDSQGFLEQEKRGKHDNRKRINSDVLQDIKDHINSIPRIESHYLRSKTDKEYISDGKTIKDLCNDFNKQQRENNRTECDYWLYINTFNKDFNIGFYQPKKDRCETCLSYELAPLDKKNNLKTYYDNHLIEKDLCREEKMKDRENVDDNHVCAIYDLQSVMLCPSPSYFYYASKINCLDFTITQLNAKATSDNKSYGDVFCYFWDETQGNRGANEIGSCVFDYLKNINSSYPNGNVHVTFYSDNCTGQNKNKMIACLYSFAVVYFENIQSITHKYLIKGHTQNEADNVHSLIEKEIKKNERGGPIYAPCQYATIIKSARKSGNPFTVKELNYDFFLNLKQLQDQWGYNFNENVEKEKLNWTDIKILRFVKNELFFFQYKTSYLQTEFKTINMRNKRRKMLGADEIVLEKLYRQPFTLKENKKKDLKDLARKNLIPSFYAAFYNSL</sequence>
<evidence type="ECO:0000313" key="4">
    <source>
        <dbReference type="Proteomes" id="UP001549921"/>
    </source>
</evidence>
<name>A0ABD0SRW8_LOXSC</name>
<accession>A0ABD0SRW8</accession>
<dbReference type="PANTHER" id="PTHR10773:SF19">
    <property type="match status" value="1"/>
</dbReference>
<dbReference type="Pfam" id="PF25273">
    <property type="entry name" value="DUF7869"/>
    <property type="match status" value="1"/>
</dbReference>
<evidence type="ECO:0000256" key="1">
    <source>
        <dbReference type="SAM" id="MobiDB-lite"/>
    </source>
</evidence>
<feature type="compositionally biased region" description="Low complexity" evidence="1">
    <location>
        <begin position="43"/>
        <end position="60"/>
    </location>
</feature>